<dbReference type="Proteomes" id="UP000050761">
    <property type="component" value="Unassembled WGS sequence"/>
</dbReference>
<evidence type="ECO:0000256" key="1">
    <source>
        <dbReference type="SAM" id="MobiDB-lite"/>
    </source>
</evidence>
<dbReference type="Gene3D" id="2.30.42.10">
    <property type="match status" value="1"/>
</dbReference>
<reference evidence="3 4" key="1">
    <citation type="submission" date="2018-11" db="EMBL/GenBank/DDBJ databases">
        <authorList>
            <consortium name="Pathogen Informatics"/>
        </authorList>
    </citation>
    <scope>NUCLEOTIDE SEQUENCE [LARGE SCALE GENOMIC DNA]</scope>
</reference>
<dbReference type="CDD" id="cd06670">
    <property type="entry name" value="PDZ6_MUPP1-like"/>
    <property type="match status" value="1"/>
</dbReference>
<dbReference type="WBParaSite" id="HPBE_0001034601-mRNA-1">
    <property type="protein sequence ID" value="HPBE_0001034601-mRNA-1"/>
    <property type="gene ID" value="HPBE_0001034601"/>
</dbReference>
<dbReference type="InterPro" id="IPR051342">
    <property type="entry name" value="PDZ_scaffold"/>
</dbReference>
<sequence length="434" mass="48235">MQVSSVTNSSQETVWIGAEQYRRLHPQVRECAMPLRAAVLGMCAAIGFVAEPSEPTRPRDPPPLVSWARPERVCSDVSMTSWSPCSTRSLSPAGSPLSLRGSWAYDVVYLPNHLERSVKITKGALPLGIVLDTDKDKGVNGAVVKSICSKKAIGLDGRIQVGDYIVRINQENLRNVTSSQARAILRRTNLIGTQCNVTYITAADARVWKERFHRDNEASSPVINRLSPKVFPKFYRSPYLSRKESLRDTDDTEPPSESSEIAMPLSPSESQRIARGDEKPEERPPDPDLLDRFALRIIQEAFRDAVLEFTVSSATPDWKNQGLSPSGTTSPAFCQASTSQTAPPRTPQHSPVESSSAGRAMRCCKNQVAANDRERSSCDFSHTVTDSHDCRRNLEESDRRDTPSCKIGTRHYEAWATHVDKQAWLWTDDVKAKV</sequence>
<dbReference type="InterPro" id="IPR036034">
    <property type="entry name" value="PDZ_sf"/>
</dbReference>
<feature type="compositionally biased region" description="Polar residues" evidence="1">
    <location>
        <begin position="321"/>
        <end position="357"/>
    </location>
</feature>
<gene>
    <name evidence="3" type="ORF">HPBE_LOCUS10347</name>
</gene>
<reference evidence="5" key="2">
    <citation type="submission" date="2019-09" db="UniProtKB">
        <authorList>
            <consortium name="WormBaseParasite"/>
        </authorList>
    </citation>
    <scope>IDENTIFICATION</scope>
</reference>
<dbReference type="PROSITE" id="PS50106">
    <property type="entry name" value="PDZ"/>
    <property type="match status" value="1"/>
</dbReference>
<evidence type="ECO:0000313" key="3">
    <source>
        <dbReference type="EMBL" id="VDO84718.1"/>
    </source>
</evidence>
<dbReference type="EMBL" id="UZAH01026733">
    <property type="protein sequence ID" value="VDO84718.1"/>
    <property type="molecule type" value="Genomic_DNA"/>
</dbReference>
<feature type="compositionally biased region" description="Basic and acidic residues" evidence="1">
    <location>
        <begin position="272"/>
        <end position="288"/>
    </location>
</feature>
<evidence type="ECO:0000313" key="5">
    <source>
        <dbReference type="WBParaSite" id="HPBE_0001034601-mRNA-1"/>
    </source>
</evidence>
<evidence type="ECO:0000313" key="4">
    <source>
        <dbReference type="Proteomes" id="UP000050761"/>
    </source>
</evidence>
<dbReference type="InterPro" id="IPR001478">
    <property type="entry name" value="PDZ"/>
</dbReference>
<dbReference type="SUPFAM" id="SSF50156">
    <property type="entry name" value="PDZ domain-like"/>
    <property type="match status" value="1"/>
</dbReference>
<dbReference type="PANTHER" id="PTHR19964:SF84">
    <property type="entry name" value="LIGAND OF NUMB PROTEIN X 2-LIKE ISOFORM X1"/>
    <property type="match status" value="1"/>
</dbReference>
<dbReference type="OrthoDB" id="6022242at2759"/>
<accession>A0A3P8C980</accession>
<evidence type="ECO:0000259" key="2">
    <source>
        <dbReference type="PROSITE" id="PS50106"/>
    </source>
</evidence>
<dbReference type="AlphaFoldDB" id="A0A183FRA5"/>
<keyword evidence="4" id="KW-1185">Reference proteome</keyword>
<feature type="region of interest" description="Disordered" evidence="1">
    <location>
        <begin position="242"/>
        <end position="288"/>
    </location>
</feature>
<feature type="region of interest" description="Disordered" evidence="1">
    <location>
        <begin position="315"/>
        <end position="359"/>
    </location>
</feature>
<dbReference type="Pfam" id="PF00595">
    <property type="entry name" value="PDZ"/>
    <property type="match status" value="1"/>
</dbReference>
<feature type="domain" description="PDZ" evidence="2">
    <location>
        <begin position="117"/>
        <end position="188"/>
    </location>
</feature>
<proteinExistence type="predicted"/>
<accession>A0A183FRA5</accession>
<dbReference type="SMART" id="SM00228">
    <property type="entry name" value="PDZ"/>
    <property type="match status" value="1"/>
</dbReference>
<organism evidence="4 5">
    <name type="scientific">Heligmosomoides polygyrus</name>
    <name type="common">Parasitic roundworm</name>
    <dbReference type="NCBI Taxonomy" id="6339"/>
    <lineage>
        <taxon>Eukaryota</taxon>
        <taxon>Metazoa</taxon>
        <taxon>Ecdysozoa</taxon>
        <taxon>Nematoda</taxon>
        <taxon>Chromadorea</taxon>
        <taxon>Rhabditida</taxon>
        <taxon>Rhabditina</taxon>
        <taxon>Rhabditomorpha</taxon>
        <taxon>Strongyloidea</taxon>
        <taxon>Heligmosomidae</taxon>
        <taxon>Heligmosomoides</taxon>
    </lineage>
</organism>
<dbReference type="PANTHER" id="PTHR19964">
    <property type="entry name" value="MULTIPLE PDZ DOMAIN PROTEIN"/>
    <property type="match status" value="1"/>
</dbReference>
<protein>
    <submittedName>
        <fullName evidence="5">PDZ domain-containing protein</fullName>
    </submittedName>
</protein>
<name>A0A183FRA5_HELPZ</name>